<keyword evidence="2" id="KW-1185">Reference proteome</keyword>
<gene>
    <name evidence="1" type="ordered locus">Elen_2600</name>
</gene>
<proteinExistence type="predicted"/>
<dbReference type="STRING" id="479437.Elen_2600"/>
<organism evidence="1 2">
    <name type="scientific">Eggerthella lenta (strain ATCC 25559 / DSM 2243 / CCUG 17323 / JCM 9979 / KCTC 3265 / NCTC 11813 / VPI 0255 / 1899 B)</name>
    <name type="common">Eubacterium lentum</name>
    <dbReference type="NCBI Taxonomy" id="479437"/>
    <lineage>
        <taxon>Bacteria</taxon>
        <taxon>Bacillati</taxon>
        <taxon>Actinomycetota</taxon>
        <taxon>Coriobacteriia</taxon>
        <taxon>Eggerthellales</taxon>
        <taxon>Eggerthellaceae</taxon>
        <taxon>Eggerthella</taxon>
    </lineage>
</organism>
<dbReference type="RefSeq" id="WP_015761274.1">
    <property type="nucleotide sequence ID" value="NC_013204.1"/>
</dbReference>
<dbReference type="BioCyc" id="ELEN479437:G1GFY-2622-MONOMER"/>
<dbReference type="AlphaFoldDB" id="C8WLT9"/>
<dbReference type="EMBL" id="CP001726">
    <property type="protein sequence ID" value="ACV56552.1"/>
    <property type="molecule type" value="Genomic_DNA"/>
</dbReference>
<reference evidence="1 2" key="1">
    <citation type="journal article" date="2009" name="Stand. Genomic Sci.">
        <title>Complete genome sequence of Eggerthella lenta type strain (IPP VPI 0255).</title>
        <authorList>
            <person name="Saunders E."/>
            <person name="Pukall R."/>
            <person name="Abt B."/>
            <person name="Lapidus A."/>
            <person name="Glavina Del Rio T."/>
            <person name="Copeland A."/>
            <person name="Tice H."/>
            <person name="Cheng J.F."/>
            <person name="Lucas S."/>
            <person name="Chen F."/>
            <person name="Nolan M."/>
            <person name="Bruce D."/>
            <person name="Goodwin L."/>
            <person name="Pitluck S."/>
            <person name="Ivanova N."/>
            <person name="Mavromatis K."/>
            <person name="Ovchinnikova G."/>
            <person name="Pati A."/>
            <person name="Chen A."/>
            <person name="Palaniappan K."/>
            <person name="Land M."/>
            <person name="Hauser L."/>
            <person name="Chang Y.J."/>
            <person name="Jeffries C.D."/>
            <person name="Chain P."/>
            <person name="Meincke L."/>
            <person name="Sims D."/>
            <person name="Brettin T."/>
            <person name="Detter J.C."/>
            <person name="Goker M."/>
            <person name="Bristow J."/>
            <person name="Eisen J.A."/>
            <person name="Markowitz V."/>
            <person name="Hugenholtz P."/>
            <person name="Kyrpides N.C."/>
            <person name="Klenk H.P."/>
            <person name="Han C."/>
        </authorList>
    </citation>
    <scope>NUCLEOTIDE SEQUENCE [LARGE SCALE GENOMIC DNA]</scope>
    <source>
        <strain evidence="2">ATCC 25559 / DSM 2243 / CCUG 17323 / JCM 9979 / KCTC 3265 / NCTC 11813 / VPI 0255 / 1899 B</strain>
    </source>
</reference>
<dbReference type="Proteomes" id="UP000001377">
    <property type="component" value="Chromosome"/>
</dbReference>
<dbReference type="HOGENOM" id="CLU_2218940_0_0_11"/>
<name>C8WLT9_EGGLE</name>
<dbReference type="KEGG" id="ele:Elen_2600"/>
<accession>C8WLT9</accession>
<evidence type="ECO:0000313" key="2">
    <source>
        <dbReference type="Proteomes" id="UP000001377"/>
    </source>
</evidence>
<sequence length="106" mass="11499">MFDKQKSDEKQILCGCGSITEAQADALMKKVSSMEGIPDYFVNGVAVGLYFACLESGDMRGTTIEDFVRNAHDAYIAEAATQMVDKLVARKVCGMGGVMKVEVRHA</sequence>
<protein>
    <submittedName>
        <fullName evidence="1">Uncharacterized protein</fullName>
    </submittedName>
</protein>
<evidence type="ECO:0000313" key="1">
    <source>
        <dbReference type="EMBL" id="ACV56552.1"/>
    </source>
</evidence>
<dbReference type="PaxDb" id="479437-Elen_2600"/>